<keyword evidence="5" id="KW-0378">Hydrolase</keyword>
<keyword evidence="2" id="KW-1277">Toxin-antitoxin system</keyword>
<organism evidence="9 10">
    <name type="scientific">Kutzneria viridogrisea</name>
    <dbReference type="NCBI Taxonomy" id="47990"/>
    <lineage>
        <taxon>Bacteria</taxon>
        <taxon>Bacillati</taxon>
        <taxon>Actinomycetota</taxon>
        <taxon>Actinomycetes</taxon>
        <taxon>Pseudonocardiales</taxon>
        <taxon>Pseudonocardiaceae</taxon>
        <taxon>Kutzneria</taxon>
    </lineage>
</organism>
<dbReference type="SUPFAM" id="SSF88723">
    <property type="entry name" value="PIN domain-like"/>
    <property type="match status" value="1"/>
</dbReference>
<dbReference type="InterPro" id="IPR050556">
    <property type="entry name" value="Type_II_TA_system_RNase"/>
</dbReference>
<keyword evidence="10" id="KW-1185">Reference proteome</keyword>
<reference evidence="9 10" key="1">
    <citation type="submission" date="2020-08" db="EMBL/GenBank/DDBJ databases">
        <title>Genomic Encyclopedia of Archaeal and Bacterial Type Strains, Phase II (KMG-II): from individual species to whole genera.</title>
        <authorList>
            <person name="Goeker M."/>
        </authorList>
    </citation>
    <scope>NUCLEOTIDE SEQUENCE [LARGE SCALE GENOMIC DNA]</scope>
    <source>
        <strain evidence="9 10">DSM 43850</strain>
    </source>
</reference>
<name>A0ABR6BL95_9PSEU</name>
<proteinExistence type="inferred from homology"/>
<comment type="caution">
    <text evidence="9">The sequence shown here is derived from an EMBL/GenBank/DDBJ whole genome shotgun (WGS) entry which is preliminary data.</text>
</comment>
<dbReference type="PANTHER" id="PTHR33653:SF1">
    <property type="entry name" value="RIBONUCLEASE VAPC2"/>
    <property type="match status" value="1"/>
</dbReference>
<evidence type="ECO:0000256" key="1">
    <source>
        <dbReference type="ARBA" id="ARBA00001946"/>
    </source>
</evidence>
<gene>
    <name evidence="9" type="ORF">BC739_004877</name>
</gene>
<keyword evidence="3" id="KW-0540">Nuclease</keyword>
<evidence type="ECO:0000256" key="2">
    <source>
        <dbReference type="ARBA" id="ARBA00022649"/>
    </source>
</evidence>
<comment type="cofactor">
    <cofactor evidence="1">
        <name>Mg(2+)</name>
        <dbReference type="ChEBI" id="CHEBI:18420"/>
    </cofactor>
</comment>
<evidence type="ECO:0000256" key="7">
    <source>
        <dbReference type="ARBA" id="ARBA00038093"/>
    </source>
</evidence>
<evidence type="ECO:0000313" key="10">
    <source>
        <dbReference type="Proteomes" id="UP000517916"/>
    </source>
</evidence>
<evidence type="ECO:0000313" key="9">
    <source>
        <dbReference type="EMBL" id="MBA8927671.1"/>
    </source>
</evidence>
<dbReference type="InterPro" id="IPR029060">
    <property type="entry name" value="PIN-like_dom_sf"/>
</dbReference>
<protein>
    <recommendedName>
        <fullName evidence="8">PIN domain-containing protein</fullName>
    </recommendedName>
</protein>
<dbReference type="InterPro" id="IPR002716">
    <property type="entry name" value="PIN_dom"/>
</dbReference>
<comment type="similarity">
    <text evidence="7">Belongs to the PINc/VapC protein family.</text>
</comment>
<evidence type="ECO:0000256" key="3">
    <source>
        <dbReference type="ARBA" id="ARBA00022722"/>
    </source>
</evidence>
<feature type="domain" description="PIN" evidence="8">
    <location>
        <begin position="15"/>
        <end position="105"/>
    </location>
</feature>
<evidence type="ECO:0000259" key="8">
    <source>
        <dbReference type="Pfam" id="PF01850"/>
    </source>
</evidence>
<sequence>MIDLSTIPEQDLPLECAISAVTLAELAVGVHTAKDVLQRTVRQHLLQATEASFDVLPFDAQAARTYAHVDTFVRAAGRKPRVRMADLLIAATAIANDLPLLTRNPKDFLGLESIVRVVQI</sequence>
<dbReference type="Gene3D" id="3.40.50.1010">
    <property type="entry name" value="5'-nuclease"/>
    <property type="match status" value="1"/>
</dbReference>
<keyword evidence="6" id="KW-0460">Magnesium</keyword>
<keyword evidence="4" id="KW-0479">Metal-binding</keyword>
<dbReference type="CDD" id="cd18732">
    <property type="entry name" value="PIN_MtVapC4-C5_like"/>
    <property type="match status" value="1"/>
</dbReference>
<evidence type="ECO:0000256" key="5">
    <source>
        <dbReference type="ARBA" id="ARBA00022801"/>
    </source>
</evidence>
<evidence type="ECO:0000256" key="4">
    <source>
        <dbReference type="ARBA" id="ARBA00022723"/>
    </source>
</evidence>
<accession>A0ABR6BL95</accession>
<dbReference type="EMBL" id="JACJID010000003">
    <property type="protein sequence ID" value="MBA8927671.1"/>
    <property type="molecule type" value="Genomic_DNA"/>
</dbReference>
<evidence type="ECO:0000256" key="6">
    <source>
        <dbReference type="ARBA" id="ARBA00022842"/>
    </source>
</evidence>
<dbReference type="PANTHER" id="PTHR33653">
    <property type="entry name" value="RIBONUCLEASE VAPC2"/>
    <property type="match status" value="1"/>
</dbReference>
<dbReference type="Proteomes" id="UP000517916">
    <property type="component" value="Unassembled WGS sequence"/>
</dbReference>
<dbReference type="Pfam" id="PF01850">
    <property type="entry name" value="PIN"/>
    <property type="match status" value="1"/>
</dbReference>